<sequence>MTIAEMILPEFDAEMASTRVILALVPKQKFDWKAAESLHTIGWNANHLAEIVGWTLAIIEEDEFDIAPVDGPKHDVPSIDDPSEILANFDEAVLAARASIESATDQRLAEEWSMKMGGQILFTMTKGSCLRTWVLNHSVHHRGILSVYLRMCGVKMTPVYDG</sequence>
<name>A0A5C6E3Y4_9BACT</name>
<evidence type="ECO:0000313" key="3">
    <source>
        <dbReference type="Proteomes" id="UP000318288"/>
    </source>
</evidence>
<protein>
    <submittedName>
        <fullName evidence="2">DinB family protein</fullName>
    </submittedName>
</protein>
<dbReference type="Pfam" id="PF12867">
    <property type="entry name" value="DinB_2"/>
    <property type="match status" value="1"/>
</dbReference>
<gene>
    <name evidence="2" type="ORF">Poly51_62950</name>
</gene>
<evidence type="ECO:0000313" key="2">
    <source>
        <dbReference type="EMBL" id="TWU43598.1"/>
    </source>
</evidence>
<dbReference type="EMBL" id="SJPW01000018">
    <property type="protein sequence ID" value="TWU43598.1"/>
    <property type="molecule type" value="Genomic_DNA"/>
</dbReference>
<evidence type="ECO:0000259" key="1">
    <source>
        <dbReference type="Pfam" id="PF12867"/>
    </source>
</evidence>
<accession>A0A5C6E3Y4</accession>
<dbReference type="InterPro" id="IPR034660">
    <property type="entry name" value="DinB/YfiT-like"/>
</dbReference>
<dbReference type="SUPFAM" id="SSF109854">
    <property type="entry name" value="DinB/YfiT-like putative metalloenzymes"/>
    <property type="match status" value="1"/>
</dbReference>
<dbReference type="AlphaFoldDB" id="A0A5C6E3Y4"/>
<dbReference type="OrthoDB" id="119432at2"/>
<comment type="caution">
    <text evidence="2">The sequence shown here is derived from an EMBL/GenBank/DDBJ whole genome shotgun (WGS) entry which is preliminary data.</text>
</comment>
<dbReference type="RefSeq" id="WP_146462600.1">
    <property type="nucleotide sequence ID" value="NZ_SJPW01000018.1"/>
</dbReference>
<dbReference type="InterPro" id="IPR024775">
    <property type="entry name" value="DinB-like"/>
</dbReference>
<organism evidence="2 3">
    <name type="scientific">Rubripirellula tenax</name>
    <dbReference type="NCBI Taxonomy" id="2528015"/>
    <lineage>
        <taxon>Bacteria</taxon>
        <taxon>Pseudomonadati</taxon>
        <taxon>Planctomycetota</taxon>
        <taxon>Planctomycetia</taxon>
        <taxon>Pirellulales</taxon>
        <taxon>Pirellulaceae</taxon>
        <taxon>Rubripirellula</taxon>
    </lineage>
</organism>
<dbReference type="Gene3D" id="1.20.120.450">
    <property type="entry name" value="dinb family like domain"/>
    <property type="match status" value="1"/>
</dbReference>
<dbReference type="Proteomes" id="UP000318288">
    <property type="component" value="Unassembled WGS sequence"/>
</dbReference>
<keyword evidence="3" id="KW-1185">Reference proteome</keyword>
<reference evidence="2 3" key="1">
    <citation type="submission" date="2019-02" db="EMBL/GenBank/DDBJ databases">
        <title>Deep-cultivation of Planctomycetes and their phenomic and genomic characterization uncovers novel biology.</title>
        <authorList>
            <person name="Wiegand S."/>
            <person name="Jogler M."/>
            <person name="Boedeker C."/>
            <person name="Pinto D."/>
            <person name="Vollmers J."/>
            <person name="Rivas-Marin E."/>
            <person name="Kohn T."/>
            <person name="Peeters S.H."/>
            <person name="Heuer A."/>
            <person name="Rast P."/>
            <person name="Oberbeckmann S."/>
            <person name="Bunk B."/>
            <person name="Jeske O."/>
            <person name="Meyerdierks A."/>
            <person name="Storesund J.E."/>
            <person name="Kallscheuer N."/>
            <person name="Luecker S."/>
            <person name="Lage O.M."/>
            <person name="Pohl T."/>
            <person name="Merkel B.J."/>
            <person name="Hornburger P."/>
            <person name="Mueller R.-W."/>
            <person name="Bruemmer F."/>
            <person name="Labrenz M."/>
            <person name="Spormann A.M."/>
            <person name="Op Den Camp H."/>
            <person name="Overmann J."/>
            <person name="Amann R."/>
            <person name="Jetten M.S.M."/>
            <person name="Mascher T."/>
            <person name="Medema M.H."/>
            <person name="Devos D.P."/>
            <person name="Kaster A.-K."/>
            <person name="Ovreas L."/>
            <person name="Rohde M."/>
            <person name="Galperin M.Y."/>
            <person name="Jogler C."/>
        </authorList>
    </citation>
    <scope>NUCLEOTIDE SEQUENCE [LARGE SCALE GENOMIC DNA]</scope>
    <source>
        <strain evidence="2 3">Poly51</strain>
    </source>
</reference>
<feature type="domain" description="DinB-like" evidence="1">
    <location>
        <begin position="11"/>
        <end position="144"/>
    </location>
</feature>
<proteinExistence type="predicted"/>